<reference evidence="6 7" key="1">
    <citation type="submission" date="2023-05" db="EMBL/GenBank/DDBJ databases">
        <title>A new hyperthermophilic archaea 'Ignisphaera cupida' sp. nov. and description of the family 'Ignisphaeraceae' fam. nov.</title>
        <authorList>
            <person name="Podosokorskaya O.A."/>
            <person name="Elcheninov A.G."/>
            <person name="Klukina A."/>
            <person name="Merkel A.Y."/>
        </authorList>
    </citation>
    <scope>NUCLEOTIDE SEQUENCE [LARGE SCALE GENOMIC DNA]</scope>
    <source>
        <strain evidence="6 7">4213-co</strain>
    </source>
</reference>
<keyword evidence="2 4" id="KW-0479">Metal-binding</keyword>
<dbReference type="InterPro" id="IPR024654">
    <property type="entry name" value="Calcineurin-like_PHP_lpxH"/>
</dbReference>
<gene>
    <name evidence="6" type="ORF">QPL79_00425</name>
</gene>
<sequence length="169" mass="18695">MIIGIMSDSHDNLEAVSKALEVFRRNGVEAIIHLGDIISPFTLLRILEYPGRIAIVLGNNDGEQITLKELAVKAGAILKKDMHQMEIGRRKILLMHGFGDADQTKTVAEALALSGKYDVVLYGHTHRAEARYMGKTLVLNPGEVCGCLTNRKSVAILNTETFEYNIVEF</sequence>
<comment type="similarity">
    <text evidence="1 4">Belongs to the metallophosphoesterase superfamily. YfcE family.</text>
</comment>
<accession>A0ABD4Z3X3</accession>
<organism evidence="6 7">
    <name type="scientific">Ignisphaera cupida</name>
    <dbReference type="NCBI Taxonomy" id="3050454"/>
    <lineage>
        <taxon>Archaea</taxon>
        <taxon>Thermoproteota</taxon>
        <taxon>Thermoprotei</taxon>
        <taxon>Desulfurococcales</taxon>
        <taxon>Desulfurococcaceae</taxon>
        <taxon>Ignisphaera</taxon>
    </lineage>
</organism>
<protein>
    <recommendedName>
        <fullName evidence="4">Phosphoesterase</fullName>
        <ecNumber evidence="4">3.1.4.-</ecNumber>
    </recommendedName>
</protein>
<dbReference type="InterPro" id="IPR041802">
    <property type="entry name" value="MPP_YfcE"/>
</dbReference>
<dbReference type="InterPro" id="IPR000979">
    <property type="entry name" value="Phosphodiesterase_MJ0936/Vps29"/>
</dbReference>
<dbReference type="EC" id="3.1.4.-" evidence="4"/>
<keyword evidence="7" id="KW-1185">Reference proteome</keyword>
<dbReference type="Proteomes" id="UP001529235">
    <property type="component" value="Unassembled WGS sequence"/>
</dbReference>
<dbReference type="PANTHER" id="PTHR43165">
    <property type="entry name" value="METALLOPHOSPHOESTERASE"/>
    <property type="match status" value="1"/>
</dbReference>
<evidence type="ECO:0000256" key="4">
    <source>
        <dbReference type="RuleBase" id="RU362039"/>
    </source>
</evidence>
<evidence type="ECO:0000256" key="3">
    <source>
        <dbReference type="ARBA" id="ARBA00022801"/>
    </source>
</evidence>
<dbReference type="InterPro" id="IPR053193">
    <property type="entry name" value="MetalloPDE_YfcE-like"/>
</dbReference>
<dbReference type="Pfam" id="PF12850">
    <property type="entry name" value="Metallophos_2"/>
    <property type="match status" value="1"/>
</dbReference>
<dbReference type="PANTHER" id="PTHR43165:SF1">
    <property type="entry name" value="PHOSPHODIESTERASE MJ0936"/>
    <property type="match status" value="1"/>
</dbReference>
<dbReference type="PROSITE" id="PS01269">
    <property type="entry name" value="UPF0025"/>
    <property type="match status" value="1"/>
</dbReference>
<dbReference type="GO" id="GO:0016787">
    <property type="term" value="F:hydrolase activity"/>
    <property type="evidence" value="ECO:0007669"/>
    <property type="project" value="UniProtKB-UniRule"/>
</dbReference>
<comment type="cofactor">
    <cofactor evidence="4">
        <name>a divalent metal cation</name>
        <dbReference type="ChEBI" id="CHEBI:60240"/>
    </cofactor>
</comment>
<dbReference type="CDD" id="cd00841">
    <property type="entry name" value="MPP_YfcE"/>
    <property type="match status" value="1"/>
</dbReference>
<evidence type="ECO:0000313" key="6">
    <source>
        <dbReference type="EMBL" id="MDK6027834.1"/>
    </source>
</evidence>
<dbReference type="NCBIfam" id="TIGR00040">
    <property type="entry name" value="yfcE"/>
    <property type="match status" value="1"/>
</dbReference>
<dbReference type="AlphaFoldDB" id="A0ABD4Z3X3"/>
<dbReference type="EMBL" id="JASNVW010000001">
    <property type="protein sequence ID" value="MDK6027834.1"/>
    <property type="molecule type" value="Genomic_DNA"/>
</dbReference>
<evidence type="ECO:0000259" key="5">
    <source>
        <dbReference type="Pfam" id="PF12850"/>
    </source>
</evidence>
<proteinExistence type="inferred from homology"/>
<dbReference type="InterPro" id="IPR029052">
    <property type="entry name" value="Metallo-depent_PP-like"/>
</dbReference>
<dbReference type="SUPFAM" id="SSF56300">
    <property type="entry name" value="Metallo-dependent phosphatases"/>
    <property type="match status" value="1"/>
</dbReference>
<dbReference type="Gene3D" id="3.60.21.10">
    <property type="match status" value="1"/>
</dbReference>
<dbReference type="InterPro" id="IPR020935">
    <property type="entry name" value="PdiEstase_YfcE_CS"/>
</dbReference>
<evidence type="ECO:0000256" key="2">
    <source>
        <dbReference type="ARBA" id="ARBA00022723"/>
    </source>
</evidence>
<evidence type="ECO:0000256" key="1">
    <source>
        <dbReference type="ARBA" id="ARBA00008950"/>
    </source>
</evidence>
<comment type="caution">
    <text evidence="6">The sequence shown here is derived from an EMBL/GenBank/DDBJ whole genome shotgun (WGS) entry which is preliminary data.</text>
</comment>
<keyword evidence="3" id="KW-0378">Hydrolase</keyword>
<dbReference type="RefSeq" id="WP_285272815.1">
    <property type="nucleotide sequence ID" value="NZ_JASNVW010000001.1"/>
</dbReference>
<dbReference type="GO" id="GO:0046872">
    <property type="term" value="F:metal ion binding"/>
    <property type="evidence" value="ECO:0007669"/>
    <property type="project" value="UniProtKB-KW"/>
</dbReference>
<evidence type="ECO:0000313" key="7">
    <source>
        <dbReference type="Proteomes" id="UP001529235"/>
    </source>
</evidence>
<feature type="domain" description="Calcineurin-like phosphoesterase" evidence="5">
    <location>
        <begin position="1"/>
        <end position="161"/>
    </location>
</feature>
<name>A0ABD4Z3X3_9CREN</name>